<reference evidence="1" key="1">
    <citation type="submission" date="2023-07" db="EMBL/GenBank/DDBJ databases">
        <title>Sorghum-associated microbial communities from plants grown in Nebraska, USA.</title>
        <authorList>
            <person name="Schachtman D."/>
        </authorList>
    </citation>
    <scope>NUCLEOTIDE SEQUENCE</scope>
    <source>
        <strain evidence="1">1457</strain>
    </source>
</reference>
<dbReference type="EMBL" id="JAVDSW010000006">
    <property type="protein sequence ID" value="MDR6704791.1"/>
    <property type="molecule type" value="Genomic_DNA"/>
</dbReference>
<dbReference type="RefSeq" id="WP_020808157.1">
    <property type="nucleotide sequence ID" value="NZ_JAGIPD010000006.1"/>
</dbReference>
<proteinExistence type="predicted"/>
<comment type="caution">
    <text evidence="1">The sequence shown here is derived from an EMBL/GenBank/DDBJ whole genome shotgun (WGS) entry which is preliminary data.</text>
</comment>
<dbReference type="Proteomes" id="UP001265315">
    <property type="component" value="Unassembled WGS sequence"/>
</dbReference>
<gene>
    <name evidence="1" type="ORF">J2W61_004666</name>
</gene>
<name>A0AAW8M0P2_AGRTU</name>
<protein>
    <submittedName>
        <fullName evidence="1">Uncharacterized protein</fullName>
    </submittedName>
</protein>
<evidence type="ECO:0000313" key="1">
    <source>
        <dbReference type="EMBL" id="MDR6704791.1"/>
    </source>
</evidence>
<sequence>MELFLTLTRPHTDISTGLSGIAANSGSPSRSYAPLLSSGTSTSIITGA</sequence>
<organism evidence="1 2">
    <name type="scientific">Agrobacterium tumefaciens</name>
    <dbReference type="NCBI Taxonomy" id="358"/>
    <lineage>
        <taxon>Bacteria</taxon>
        <taxon>Pseudomonadati</taxon>
        <taxon>Pseudomonadota</taxon>
        <taxon>Alphaproteobacteria</taxon>
        <taxon>Hyphomicrobiales</taxon>
        <taxon>Rhizobiaceae</taxon>
        <taxon>Rhizobium/Agrobacterium group</taxon>
        <taxon>Agrobacterium</taxon>
        <taxon>Agrobacterium tumefaciens complex</taxon>
    </lineage>
</organism>
<dbReference type="AlphaFoldDB" id="A0AAW8M0P2"/>
<evidence type="ECO:0000313" key="2">
    <source>
        <dbReference type="Proteomes" id="UP001265315"/>
    </source>
</evidence>
<accession>A0AAW8M0P2</accession>
<dbReference type="GeneID" id="92925315"/>